<dbReference type="Gene3D" id="3.30.70.270">
    <property type="match status" value="1"/>
</dbReference>
<evidence type="ECO:0000259" key="7">
    <source>
        <dbReference type="PROSITE" id="PS50887"/>
    </source>
</evidence>
<dbReference type="CDD" id="cd12107">
    <property type="entry name" value="Hemerythrin"/>
    <property type="match status" value="1"/>
</dbReference>
<dbReference type="Proteomes" id="UP000184171">
    <property type="component" value="Unassembled WGS sequence"/>
</dbReference>
<evidence type="ECO:0000256" key="6">
    <source>
        <dbReference type="SAM" id="Coils"/>
    </source>
</evidence>
<dbReference type="InterPro" id="IPR000160">
    <property type="entry name" value="GGDEF_dom"/>
</dbReference>
<reference evidence="8 9" key="1">
    <citation type="submission" date="2016-11" db="EMBL/GenBank/DDBJ databases">
        <authorList>
            <person name="Jaros S."/>
            <person name="Januszkiewicz K."/>
            <person name="Wedrychowicz H."/>
        </authorList>
    </citation>
    <scope>NUCLEOTIDE SEQUENCE [LARGE SCALE GENOMIC DNA]</scope>
    <source>
        <strain evidence="8 9">DSM 5091</strain>
    </source>
</reference>
<dbReference type="PANTHER" id="PTHR45138:SF9">
    <property type="entry name" value="DIGUANYLATE CYCLASE DGCM-RELATED"/>
    <property type="match status" value="1"/>
</dbReference>
<dbReference type="SUPFAM" id="SSF55073">
    <property type="entry name" value="Nucleotide cyclase"/>
    <property type="match status" value="1"/>
</dbReference>
<evidence type="ECO:0000256" key="1">
    <source>
        <dbReference type="ARBA" id="ARBA00010587"/>
    </source>
</evidence>
<dbReference type="Pfam" id="PF00990">
    <property type="entry name" value="GGDEF"/>
    <property type="match status" value="1"/>
</dbReference>
<dbReference type="EC" id="2.7.7.65" evidence="2"/>
<dbReference type="GO" id="GO:0052621">
    <property type="term" value="F:diguanylate cyclase activity"/>
    <property type="evidence" value="ECO:0007669"/>
    <property type="project" value="UniProtKB-EC"/>
</dbReference>
<dbReference type="NCBIfam" id="TIGR00254">
    <property type="entry name" value="GGDEF"/>
    <property type="match status" value="1"/>
</dbReference>
<dbReference type="InterPro" id="IPR029787">
    <property type="entry name" value="Nucleotide_cyclase"/>
</dbReference>
<dbReference type="FunFam" id="3.30.70.270:FF:000001">
    <property type="entry name" value="Diguanylate cyclase domain protein"/>
    <property type="match status" value="1"/>
</dbReference>
<accession>A0A1M6N0M0</accession>
<dbReference type="InterPro" id="IPR043128">
    <property type="entry name" value="Rev_trsase/Diguanyl_cyclase"/>
</dbReference>
<evidence type="ECO:0000256" key="4">
    <source>
        <dbReference type="ARBA" id="ARBA00023004"/>
    </source>
</evidence>
<feature type="coiled-coil region" evidence="6">
    <location>
        <begin position="166"/>
        <end position="200"/>
    </location>
</feature>
<feature type="domain" description="GGDEF" evidence="7">
    <location>
        <begin position="235"/>
        <end position="366"/>
    </location>
</feature>
<dbReference type="InterPro" id="IPR012312">
    <property type="entry name" value="Hemerythrin-like"/>
</dbReference>
<dbReference type="AlphaFoldDB" id="A0A1M6N0M0"/>
<dbReference type="GO" id="GO:1902201">
    <property type="term" value="P:negative regulation of bacterial-type flagellum-dependent cell motility"/>
    <property type="evidence" value="ECO:0007669"/>
    <property type="project" value="TreeGrafter"/>
</dbReference>
<dbReference type="PANTHER" id="PTHR45138">
    <property type="entry name" value="REGULATORY COMPONENTS OF SENSORY TRANSDUCTION SYSTEM"/>
    <property type="match status" value="1"/>
</dbReference>
<keyword evidence="4" id="KW-0408">Iron</keyword>
<proteinExistence type="inferred from homology"/>
<dbReference type="InterPro" id="IPR012827">
    <property type="entry name" value="Hemerythrin_metal-bd"/>
</dbReference>
<comment type="catalytic activity">
    <reaction evidence="5">
        <text>2 GTP = 3',3'-c-di-GMP + 2 diphosphate</text>
        <dbReference type="Rhea" id="RHEA:24898"/>
        <dbReference type="ChEBI" id="CHEBI:33019"/>
        <dbReference type="ChEBI" id="CHEBI:37565"/>
        <dbReference type="ChEBI" id="CHEBI:58805"/>
        <dbReference type="EC" id="2.7.7.65"/>
    </reaction>
</comment>
<dbReference type="InterPro" id="IPR050469">
    <property type="entry name" value="Diguanylate_Cyclase"/>
</dbReference>
<dbReference type="SMART" id="SM00267">
    <property type="entry name" value="GGDEF"/>
    <property type="match status" value="1"/>
</dbReference>
<dbReference type="EMBL" id="FQZT01000023">
    <property type="protein sequence ID" value="SHJ89156.1"/>
    <property type="molecule type" value="Genomic_DNA"/>
</dbReference>
<dbReference type="NCBIfam" id="NF033749">
    <property type="entry name" value="bact_hemeryth"/>
    <property type="match status" value="1"/>
</dbReference>
<dbReference type="STRING" id="1122189.SAMN02745165_03465"/>
<keyword evidence="6" id="KW-0175">Coiled coil</keyword>
<comment type="similarity">
    <text evidence="1">Belongs to the hemerythrin family.</text>
</comment>
<evidence type="ECO:0000256" key="5">
    <source>
        <dbReference type="ARBA" id="ARBA00034247"/>
    </source>
</evidence>
<dbReference type="Gene3D" id="1.20.120.50">
    <property type="entry name" value="Hemerythrin-like"/>
    <property type="match status" value="1"/>
</dbReference>
<dbReference type="Pfam" id="PF01814">
    <property type="entry name" value="Hemerythrin"/>
    <property type="match status" value="1"/>
</dbReference>
<sequence>MDVFQWKKELETGISDVDKQHKHMVDITNQFGSLLSQNNVDFEQLEKIFDELVSYTQYHFKTEEELMAGNHLDDRHISLHKQEHEGFLQDVSSLHNDVISGKSSERNLFDFLLNWLVYHILGTDLSMGRQLQAVESGKAAEQAYLTEAQEVDQAADLLLTALDNLFSQVTQRNKELRDLNQTLEAKVSERTQELLQLNQQLEIQASTDMLTGLANRRRAMLLLELLWQKAQEKGLPLSCMLIDADHFKEINDTYGHDAGDAVLRGLAKELQGAVRTDDFVCRLGGDEFLIICPETGEEGVQHIAQQLHGKVAELKIAAGDGTWHGSISVGVATRNATMQSPEQLIKAADTAVYAAKKAGKNCVRVA</sequence>
<keyword evidence="9" id="KW-1185">Reference proteome</keyword>
<dbReference type="OrthoDB" id="9812260at2"/>
<dbReference type="SUPFAM" id="SSF47188">
    <property type="entry name" value="Hemerythrin-like"/>
    <property type="match status" value="1"/>
</dbReference>
<keyword evidence="3" id="KW-0479">Metal-binding</keyword>
<dbReference type="RefSeq" id="WP_072909988.1">
    <property type="nucleotide sequence ID" value="NZ_FQZT01000023.1"/>
</dbReference>
<gene>
    <name evidence="8" type="ORF">SAMN02745165_03465</name>
</gene>
<evidence type="ECO:0000256" key="3">
    <source>
        <dbReference type="ARBA" id="ARBA00022723"/>
    </source>
</evidence>
<evidence type="ECO:0000313" key="8">
    <source>
        <dbReference type="EMBL" id="SHJ89156.1"/>
    </source>
</evidence>
<evidence type="ECO:0000313" key="9">
    <source>
        <dbReference type="Proteomes" id="UP000184171"/>
    </source>
</evidence>
<dbReference type="PROSITE" id="PS50887">
    <property type="entry name" value="GGDEF"/>
    <property type="match status" value="1"/>
</dbReference>
<dbReference type="InterPro" id="IPR035938">
    <property type="entry name" value="Hemerythrin-like_sf"/>
</dbReference>
<dbReference type="CDD" id="cd01949">
    <property type="entry name" value="GGDEF"/>
    <property type="match status" value="1"/>
</dbReference>
<evidence type="ECO:0000256" key="2">
    <source>
        <dbReference type="ARBA" id="ARBA00012528"/>
    </source>
</evidence>
<dbReference type="GO" id="GO:0043709">
    <property type="term" value="P:cell adhesion involved in single-species biofilm formation"/>
    <property type="evidence" value="ECO:0007669"/>
    <property type="project" value="TreeGrafter"/>
</dbReference>
<organism evidence="8 9">
    <name type="scientific">Malonomonas rubra DSM 5091</name>
    <dbReference type="NCBI Taxonomy" id="1122189"/>
    <lineage>
        <taxon>Bacteria</taxon>
        <taxon>Pseudomonadati</taxon>
        <taxon>Thermodesulfobacteriota</taxon>
        <taxon>Desulfuromonadia</taxon>
        <taxon>Desulfuromonadales</taxon>
        <taxon>Geopsychrobacteraceae</taxon>
        <taxon>Malonomonas</taxon>
    </lineage>
</organism>
<dbReference type="NCBIfam" id="TIGR02481">
    <property type="entry name" value="hemeryth_dom"/>
    <property type="match status" value="1"/>
</dbReference>
<dbReference type="GO" id="GO:0046872">
    <property type="term" value="F:metal ion binding"/>
    <property type="evidence" value="ECO:0007669"/>
    <property type="project" value="UniProtKB-KW"/>
</dbReference>
<name>A0A1M6N0M0_MALRU</name>
<protein>
    <recommendedName>
        <fullName evidence="2">diguanylate cyclase</fullName>
        <ecNumber evidence="2">2.7.7.65</ecNumber>
    </recommendedName>
</protein>
<dbReference type="GO" id="GO:0005886">
    <property type="term" value="C:plasma membrane"/>
    <property type="evidence" value="ECO:0007669"/>
    <property type="project" value="TreeGrafter"/>
</dbReference>